<dbReference type="Gene3D" id="3.40.220.10">
    <property type="entry name" value="Leucine Aminopeptidase, subunit E, domain 1"/>
    <property type="match status" value="1"/>
</dbReference>
<protein>
    <submittedName>
        <fullName evidence="2">Phage tail protein</fullName>
    </submittedName>
</protein>
<dbReference type="EMBL" id="VMRJ01000004">
    <property type="protein sequence ID" value="TVT39128.1"/>
    <property type="molecule type" value="Genomic_DNA"/>
</dbReference>
<evidence type="ECO:0000313" key="3">
    <source>
        <dbReference type="Proteomes" id="UP000317624"/>
    </source>
</evidence>
<dbReference type="SMART" id="SM00506">
    <property type="entry name" value="A1pp"/>
    <property type="match status" value="1"/>
</dbReference>
<gene>
    <name evidence="2" type="ORF">FNT36_15825</name>
</gene>
<dbReference type="RefSeq" id="WP_144849681.1">
    <property type="nucleotide sequence ID" value="NZ_VMRJ01000004.1"/>
</dbReference>
<sequence>MHVILVDTNQEVTDAWSTVFADVAQVTVRHGSIFDLPADALVSPANSFGYMNGGLDFAISKHLGWHLEKDLQRLIREKHYGELLVGQAEILPTGGTLFPYLIAAPTMRTPMTITRGPNVYQAMKAILILLRHGKLATGEVVSKRVKSIAIPGLGTGIGQVRPLVCARQMRLAWEDVMHEQYATEKGWEQMCANYAYFYTHNQSDIKYNIP</sequence>
<evidence type="ECO:0000259" key="1">
    <source>
        <dbReference type="PROSITE" id="PS51154"/>
    </source>
</evidence>
<dbReference type="SUPFAM" id="SSF52949">
    <property type="entry name" value="Macro domain-like"/>
    <property type="match status" value="1"/>
</dbReference>
<dbReference type="Proteomes" id="UP000317624">
    <property type="component" value="Unassembled WGS sequence"/>
</dbReference>
<name>A0A558BRI7_9BACT</name>
<dbReference type="PROSITE" id="PS51154">
    <property type="entry name" value="MACRO"/>
    <property type="match status" value="1"/>
</dbReference>
<dbReference type="AlphaFoldDB" id="A0A558BRI7"/>
<evidence type="ECO:0000313" key="2">
    <source>
        <dbReference type="EMBL" id="TVT39128.1"/>
    </source>
</evidence>
<keyword evidence="3" id="KW-1185">Reference proteome</keyword>
<dbReference type="InterPro" id="IPR043472">
    <property type="entry name" value="Macro_dom-like"/>
</dbReference>
<dbReference type="InterPro" id="IPR002589">
    <property type="entry name" value="Macro_dom"/>
</dbReference>
<accession>A0A558BRI7</accession>
<reference evidence="2 3" key="1">
    <citation type="submission" date="2019-07" db="EMBL/GenBank/DDBJ databases">
        <title>Hymenobacter sp. straun FUR1 Genome sequencing and assembly.</title>
        <authorList>
            <person name="Chhetri G."/>
        </authorList>
    </citation>
    <scope>NUCLEOTIDE SEQUENCE [LARGE SCALE GENOMIC DNA]</scope>
    <source>
        <strain evidence="2 3">Fur1</strain>
    </source>
</reference>
<proteinExistence type="predicted"/>
<dbReference type="Pfam" id="PF01661">
    <property type="entry name" value="Macro"/>
    <property type="match status" value="1"/>
</dbReference>
<dbReference type="OrthoDB" id="1336276at2"/>
<organism evidence="2 3">
    <name type="scientific">Hymenobacter setariae</name>
    <dbReference type="NCBI Taxonomy" id="2594794"/>
    <lineage>
        <taxon>Bacteria</taxon>
        <taxon>Pseudomonadati</taxon>
        <taxon>Bacteroidota</taxon>
        <taxon>Cytophagia</taxon>
        <taxon>Cytophagales</taxon>
        <taxon>Hymenobacteraceae</taxon>
        <taxon>Hymenobacter</taxon>
    </lineage>
</organism>
<feature type="domain" description="Macro" evidence="1">
    <location>
        <begin position="13"/>
        <end position="210"/>
    </location>
</feature>
<comment type="caution">
    <text evidence="2">The sequence shown here is derived from an EMBL/GenBank/DDBJ whole genome shotgun (WGS) entry which is preliminary data.</text>
</comment>